<dbReference type="PANTHER" id="PTHR43507">
    <property type="entry name" value="NADH-UBIQUINONE OXIDOREDUCTASE CHAIN 4"/>
    <property type="match status" value="1"/>
</dbReference>
<evidence type="ECO:0000256" key="7">
    <source>
        <dbReference type="ARBA" id="ARBA00022692"/>
    </source>
</evidence>
<dbReference type="EC" id="7.1.1.2" evidence="3 16"/>
<comment type="function">
    <text evidence="16">Core subunit of the mitochondrial membrane respiratory chain NADH dehydrogenase (Complex I) which catalyzes electron transfer from NADH through the respiratory chain, using ubiquinone as an electron acceptor. Essential for the catalytic activity and assembly of complex I.</text>
</comment>
<evidence type="ECO:0000256" key="16">
    <source>
        <dbReference type="RuleBase" id="RU003297"/>
    </source>
</evidence>
<accession>A0A0E3JBW7</accession>
<evidence type="ECO:0000256" key="14">
    <source>
        <dbReference type="ARBA" id="ARBA00023136"/>
    </source>
</evidence>
<feature type="transmembrane region" description="Helical" evidence="16">
    <location>
        <begin position="331"/>
        <end position="350"/>
    </location>
</feature>
<evidence type="ECO:0000256" key="10">
    <source>
        <dbReference type="ARBA" id="ARBA00022989"/>
    </source>
</evidence>
<dbReference type="GO" id="GO:0008137">
    <property type="term" value="F:NADH dehydrogenase (ubiquinone) activity"/>
    <property type="evidence" value="ECO:0007669"/>
    <property type="project" value="UniProtKB-UniRule"/>
</dbReference>
<dbReference type="GO" id="GO:0015990">
    <property type="term" value="P:electron transport coupled proton transport"/>
    <property type="evidence" value="ECO:0007669"/>
    <property type="project" value="TreeGrafter"/>
</dbReference>
<comment type="catalytic activity">
    <reaction evidence="15 16">
        <text>a ubiquinone + NADH + 5 H(+)(in) = a ubiquinol + NAD(+) + 4 H(+)(out)</text>
        <dbReference type="Rhea" id="RHEA:29091"/>
        <dbReference type="Rhea" id="RHEA-COMP:9565"/>
        <dbReference type="Rhea" id="RHEA-COMP:9566"/>
        <dbReference type="ChEBI" id="CHEBI:15378"/>
        <dbReference type="ChEBI" id="CHEBI:16389"/>
        <dbReference type="ChEBI" id="CHEBI:17976"/>
        <dbReference type="ChEBI" id="CHEBI:57540"/>
        <dbReference type="ChEBI" id="CHEBI:57945"/>
        <dbReference type="EC" id="7.1.1.2"/>
    </reaction>
</comment>
<feature type="domain" description="NADH:quinone oxidoreductase/Mrp antiporter transmembrane" evidence="17">
    <location>
        <begin position="105"/>
        <end position="391"/>
    </location>
</feature>
<dbReference type="InterPro" id="IPR001750">
    <property type="entry name" value="ND/Mrp_TM"/>
</dbReference>
<organism evidence="19">
    <name type="scientific">Osedax mucofloris</name>
    <name type="common">Bone-eating snot-flower worm</name>
    <name type="synonym">Zombie worm</name>
    <dbReference type="NCBI Taxonomy" id="326170"/>
    <lineage>
        <taxon>Eukaryota</taxon>
        <taxon>Metazoa</taxon>
        <taxon>Spiralia</taxon>
        <taxon>Lophotrochozoa</taxon>
        <taxon>Annelida</taxon>
        <taxon>Polychaeta</taxon>
        <taxon>Sedentaria</taxon>
        <taxon>Canalipalpata</taxon>
        <taxon>Sabellida</taxon>
        <taxon>Siboglinidae</taxon>
        <taxon>Osedax</taxon>
    </lineage>
</organism>
<geneLocation type="mitochondrion" evidence="19"/>
<dbReference type="PANTHER" id="PTHR43507:SF20">
    <property type="entry name" value="NADH-UBIQUINONE OXIDOREDUCTASE CHAIN 4"/>
    <property type="match status" value="1"/>
</dbReference>
<feature type="domain" description="NADH:ubiquinone oxidoreductase chain 4 N-terminal" evidence="18">
    <location>
        <begin position="1"/>
        <end position="100"/>
    </location>
</feature>
<dbReference type="AlphaFoldDB" id="A0A0E3JBW7"/>
<feature type="transmembrane region" description="Helical" evidence="16">
    <location>
        <begin position="212"/>
        <end position="233"/>
    </location>
</feature>
<gene>
    <name evidence="19" type="primary">nad4</name>
</gene>
<dbReference type="InterPro" id="IPR003918">
    <property type="entry name" value="NADH_UbQ_OxRdtase"/>
</dbReference>
<feature type="transmembrane region" description="Helical" evidence="16">
    <location>
        <begin position="183"/>
        <end position="205"/>
    </location>
</feature>
<dbReference type="GO" id="GO:0031966">
    <property type="term" value="C:mitochondrial membrane"/>
    <property type="evidence" value="ECO:0007669"/>
    <property type="project" value="UniProtKB-SubCell"/>
</dbReference>
<evidence type="ECO:0000256" key="11">
    <source>
        <dbReference type="ARBA" id="ARBA00023027"/>
    </source>
</evidence>
<proteinExistence type="inferred from homology"/>
<evidence type="ECO:0000256" key="4">
    <source>
        <dbReference type="ARBA" id="ARBA00021006"/>
    </source>
</evidence>
<keyword evidence="5 16" id="KW-0813">Transport</keyword>
<evidence type="ECO:0000256" key="9">
    <source>
        <dbReference type="ARBA" id="ARBA00022982"/>
    </source>
</evidence>
<feature type="transmembrane region" description="Helical" evidence="16">
    <location>
        <begin position="141"/>
        <end position="163"/>
    </location>
</feature>
<dbReference type="Pfam" id="PF01059">
    <property type="entry name" value="Oxidored_q5_N"/>
    <property type="match status" value="1"/>
</dbReference>
<name>A0A0E3JBW7_OSEMU</name>
<evidence type="ECO:0000259" key="17">
    <source>
        <dbReference type="Pfam" id="PF00361"/>
    </source>
</evidence>
<evidence type="ECO:0000256" key="2">
    <source>
        <dbReference type="ARBA" id="ARBA00009025"/>
    </source>
</evidence>
<sequence>MLMMILPMLTPLILTSFWSSSMFMFLIASCVFTIKLMPLDLWSHSLNSFMFIDNMSSPLLILIFWISSMALFASNKVYSLNMSPKLFISLMTLLSLILILSFSCNNILSFYFMFESSLFPTLFLILLWGYQPERLTASFYFILYTLSASLPLLAIIALMYFHNNSLSMNLFLWSSPFNSQFNIWWLMSILAFLVKLPLFMFHLWLPKAHVEAPVAGSMFLAAILLKLGTYGLLRLSFLFPATNFSFFNSLYPVAMWGALITSMICIRQTDMKALIAYSSVGHMGVLLASIMSSSVIGWQASLIMMIAHGLSSSFLFALANSSYEMFHSRNIFLNKGMITIFPFLPIWWFLATLSNMAAPPSINLVSEISMFISILSISSSAIILLPILSFLGAAYSLVLYSSTQHGPMSTNLTFPSLPNSSYNLMFLLHSIPVLMLTIHPSFIMSWI</sequence>
<evidence type="ECO:0000256" key="1">
    <source>
        <dbReference type="ARBA" id="ARBA00004225"/>
    </source>
</evidence>
<reference evidence="19" key="1">
    <citation type="journal article" date="2015" name="Mol. Phylogenet. Evol.">
        <title>Mitogenomics reveals phylogeny and repeated motifs in control regions of the deep-sea family Siboglinidae (Annelida).</title>
        <authorList>
            <person name="Li Y."/>
            <person name="Kocot K.M."/>
            <person name="Schander C."/>
            <person name="Santos S.R."/>
            <person name="Thornhill D.J."/>
            <person name="Halanych K.M."/>
        </authorList>
    </citation>
    <scope>NUCLEOTIDE SEQUENCE</scope>
</reference>
<feature type="transmembrane region" description="Helical" evidence="16">
    <location>
        <begin position="273"/>
        <end position="292"/>
    </location>
</feature>
<evidence type="ECO:0000256" key="13">
    <source>
        <dbReference type="ARBA" id="ARBA00023128"/>
    </source>
</evidence>
<comment type="subcellular location">
    <subcellularLocation>
        <location evidence="1 16">Mitochondrion membrane</location>
        <topology evidence="1 16">Multi-pass membrane protein</topology>
    </subcellularLocation>
</comment>
<keyword evidence="12 16" id="KW-0830">Ubiquinone</keyword>
<dbReference type="GO" id="GO:0042773">
    <property type="term" value="P:ATP synthesis coupled electron transport"/>
    <property type="evidence" value="ECO:0007669"/>
    <property type="project" value="InterPro"/>
</dbReference>
<keyword evidence="14 16" id="KW-0472">Membrane</keyword>
<evidence type="ECO:0000313" key="19">
    <source>
        <dbReference type="EMBL" id="AJQ21596.1"/>
    </source>
</evidence>
<dbReference type="GO" id="GO:0003954">
    <property type="term" value="F:NADH dehydrogenase activity"/>
    <property type="evidence" value="ECO:0007669"/>
    <property type="project" value="TreeGrafter"/>
</dbReference>
<evidence type="ECO:0000256" key="3">
    <source>
        <dbReference type="ARBA" id="ARBA00012944"/>
    </source>
</evidence>
<feature type="transmembrane region" description="Helical" evidence="16">
    <location>
        <begin position="421"/>
        <end position="443"/>
    </location>
</feature>
<keyword evidence="10 16" id="KW-1133">Transmembrane helix</keyword>
<keyword evidence="8" id="KW-1278">Translocase</keyword>
<dbReference type="PRINTS" id="PR01437">
    <property type="entry name" value="NUOXDRDTASE4"/>
</dbReference>
<feature type="transmembrane region" description="Helical" evidence="16">
    <location>
        <begin position="245"/>
        <end position="266"/>
    </location>
</feature>
<evidence type="ECO:0000256" key="12">
    <source>
        <dbReference type="ARBA" id="ARBA00023075"/>
    </source>
</evidence>
<keyword evidence="13 16" id="KW-0496">Mitochondrion</keyword>
<feature type="transmembrane region" description="Helical" evidence="16">
    <location>
        <begin position="370"/>
        <end position="400"/>
    </location>
</feature>
<keyword evidence="7 16" id="KW-0812">Transmembrane</keyword>
<feature type="transmembrane region" description="Helical" evidence="16">
    <location>
        <begin position="55"/>
        <end position="74"/>
    </location>
</feature>
<comment type="similarity">
    <text evidence="2 16">Belongs to the complex I subunit 4 family.</text>
</comment>
<evidence type="ECO:0000256" key="8">
    <source>
        <dbReference type="ARBA" id="ARBA00022967"/>
    </source>
</evidence>
<dbReference type="Pfam" id="PF00361">
    <property type="entry name" value="Proton_antipo_M"/>
    <property type="match status" value="1"/>
</dbReference>
<evidence type="ECO:0000256" key="5">
    <source>
        <dbReference type="ARBA" id="ARBA00022448"/>
    </source>
</evidence>
<feature type="transmembrane region" description="Helical" evidence="16">
    <location>
        <begin position="109"/>
        <end position="129"/>
    </location>
</feature>
<dbReference type="InterPro" id="IPR000260">
    <property type="entry name" value="NADH4_N"/>
</dbReference>
<dbReference type="EMBL" id="KJ806982">
    <property type="protein sequence ID" value="AJQ21596.1"/>
    <property type="molecule type" value="Genomic_DNA"/>
</dbReference>
<keyword evidence="11 16" id="KW-0520">NAD</keyword>
<feature type="transmembrane region" description="Helical" evidence="16">
    <location>
        <begin position="298"/>
        <end position="319"/>
    </location>
</feature>
<feature type="transmembrane region" description="Helical" evidence="16">
    <location>
        <begin position="86"/>
        <end position="103"/>
    </location>
</feature>
<feature type="transmembrane region" description="Helical" evidence="16">
    <location>
        <begin position="12"/>
        <end position="35"/>
    </location>
</feature>
<evidence type="ECO:0000256" key="6">
    <source>
        <dbReference type="ARBA" id="ARBA00022660"/>
    </source>
</evidence>
<evidence type="ECO:0000259" key="18">
    <source>
        <dbReference type="Pfam" id="PF01059"/>
    </source>
</evidence>
<dbReference type="GO" id="GO:0048039">
    <property type="term" value="F:ubiquinone binding"/>
    <property type="evidence" value="ECO:0007669"/>
    <property type="project" value="TreeGrafter"/>
</dbReference>
<keyword evidence="9 16" id="KW-0249">Electron transport</keyword>
<evidence type="ECO:0000256" key="15">
    <source>
        <dbReference type="ARBA" id="ARBA00049551"/>
    </source>
</evidence>
<protein>
    <recommendedName>
        <fullName evidence="4 16">NADH-ubiquinone oxidoreductase chain 4</fullName>
        <ecNumber evidence="3 16">7.1.1.2</ecNumber>
    </recommendedName>
</protein>
<keyword evidence="6 16" id="KW-0679">Respiratory chain</keyword>